<evidence type="ECO:0000259" key="2">
    <source>
        <dbReference type="Pfam" id="PF00403"/>
    </source>
</evidence>
<accession>A0A0A0L6W5</accession>
<name>A0A0A0L6W5_CUCSA</name>
<protein>
    <recommendedName>
        <fullName evidence="2">HMA domain-containing protein</fullName>
    </recommendedName>
</protein>
<dbReference type="OMA" id="HKINEHH"/>
<dbReference type="AlphaFoldDB" id="A0A0A0L6W5"/>
<keyword evidence="1" id="KW-0479">Metal-binding</keyword>
<dbReference type="EMBL" id="CM002924">
    <property type="protein sequence ID" value="KGN55871.1"/>
    <property type="molecule type" value="Genomic_DNA"/>
</dbReference>
<feature type="domain" description="HMA" evidence="2">
    <location>
        <begin position="25"/>
        <end position="63"/>
    </location>
</feature>
<reference evidence="3 4" key="3">
    <citation type="journal article" date="2010" name="BMC Genomics">
        <title>Transcriptome sequencing and comparative analysis of cucumber flowers with different sex types.</title>
        <authorList>
            <person name="Guo S."/>
            <person name="Zheng Y."/>
            <person name="Joung J.G."/>
            <person name="Liu S."/>
            <person name="Zhang Z."/>
            <person name="Crasta O.R."/>
            <person name="Sobral B.W."/>
            <person name="Xu Y."/>
            <person name="Huang S."/>
            <person name="Fei Z."/>
        </authorList>
    </citation>
    <scope>NUCLEOTIDE SEQUENCE [LARGE SCALE GENOMIC DNA]</scope>
    <source>
        <strain evidence="4">cv. 9930</strain>
    </source>
</reference>
<gene>
    <name evidence="3" type="ORF">Csa_3G020590</name>
</gene>
<dbReference type="InterPro" id="IPR036163">
    <property type="entry name" value="HMA_dom_sf"/>
</dbReference>
<dbReference type="STRING" id="3659.A0A0A0L6W5"/>
<dbReference type="SUPFAM" id="SSF55008">
    <property type="entry name" value="HMA, heavy metal-associated domain"/>
    <property type="match status" value="1"/>
</dbReference>
<proteinExistence type="predicted"/>
<dbReference type="CDD" id="cd00371">
    <property type="entry name" value="HMA"/>
    <property type="match status" value="1"/>
</dbReference>
<dbReference type="InterPro" id="IPR017969">
    <property type="entry name" value="Heavy-metal-associated_CS"/>
</dbReference>
<reference evidence="3 4" key="4">
    <citation type="journal article" date="2011" name="BMC Genomics">
        <title>RNA-Seq improves annotation of protein-coding genes in the cucumber genome.</title>
        <authorList>
            <person name="Li Z."/>
            <person name="Zhang Z."/>
            <person name="Yan P."/>
            <person name="Huang S."/>
            <person name="Fei Z."/>
            <person name="Lin K."/>
        </authorList>
    </citation>
    <scope>NUCLEOTIDE SEQUENCE [LARGE SCALE GENOMIC DNA]</scope>
    <source>
        <strain evidence="4">cv. 9930</strain>
    </source>
</reference>
<reference evidence="3 4" key="1">
    <citation type="journal article" date="2009" name="Nat. Genet.">
        <title>The genome of the cucumber, Cucumis sativus L.</title>
        <authorList>
            <person name="Huang S."/>
            <person name="Li R."/>
            <person name="Zhang Z."/>
            <person name="Li L."/>
            <person name="Gu X."/>
            <person name="Fan W."/>
            <person name="Lucas W.J."/>
            <person name="Wang X."/>
            <person name="Xie B."/>
            <person name="Ni P."/>
            <person name="Ren Y."/>
            <person name="Zhu H."/>
            <person name="Li J."/>
            <person name="Lin K."/>
            <person name="Jin W."/>
            <person name="Fei Z."/>
            <person name="Li G."/>
            <person name="Staub J."/>
            <person name="Kilian A."/>
            <person name="van der Vossen E.A."/>
            <person name="Wu Y."/>
            <person name="Guo J."/>
            <person name="He J."/>
            <person name="Jia Z."/>
            <person name="Ren Y."/>
            <person name="Tian G."/>
            <person name="Lu Y."/>
            <person name="Ruan J."/>
            <person name="Qian W."/>
            <person name="Wang M."/>
            <person name="Huang Q."/>
            <person name="Li B."/>
            <person name="Xuan Z."/>
            <person name="Cao J."/>
            <person name="Asan"/>
            <person name="Wu Z."/>
            <person name="Zhang J."/>
            <person name="Cai Q."/>
            <person name="Bai Y."/>
            <person name="Zhao B."/>
            <person name="Han Y."/>
            <person name="Li Y."/>
            <person name="Li X."/>
            <person name="Wang S."/>
            <person name="Shi Q."/>
            <person name="Liu S."/>
            <person name="Cho W.K."/>
            <person name="Kim J.Y."/>
            <person name="Xu Y."/>
            <person name="Heller-Uszynska K."/>
            <person name="Miao H."/>
            <person name="Cheng Z."/>
            <person name="Zhang S."/>
            <person name="Wu J."/>
            <person name="Yang Y."/>
            <person name="Kang H."/>
            <person name="Li M."/>
            <person name="Liang H."/>
            <person name="Ren X."/>
            <person name="Shi Z."/>
            <person name="Wen M."/>
            <person name="Jian M."/>
            <person name="Yang H."/>
            <person name="Zhang G."/>
            <person name="Yang Z."/>
            <person name="Chen R."/>
            <person name="Liu S."/>
            <person name="Li J."/>
            <person name="Ma L."/>
            <person name="Liu H."/>
            <person name="Zhou Y."/>
            <person name="Zhao J."/>
            <person name="Fang X."/>
            <person name="Li G."/>
            <person name="Fang L."/>
            <person name="Li Y."/>
            <person name="Liu D."/>
            <person name="Zheng H."/>
            <person name="Zhang Y."/>
            <person name="Qin N."/>
            <person name="Li Z."/>
            <person name="Yang G."/>
            <person name="Yang S."/>
            <person name="Bolund L."/>
            <person name="Kristiansen K."/>
            <person name="Zheng H."/>
            <person name="Li S."/>
            <person name="Zhang X."/>
            <person name="Yang H."/>
            <person name="Wang J."/>
            <person name="Sun R."/>
            <person name="Zhang B."/>
            <person name="Jiang S."/>
            <person name="Wang J."/>
            <person name="Du Y."/>
            <person name="Li S."/>
        </authorList>
    </citation>
    <scope>NUCLEOTIDE SEQUENCE [LARGE SCALE GENOMIC DNA]</scope>
    <source>
        <strain evidence="4">cv. 9930</strain>
    </source>
</reference>
<dbReference type="Gramene" id="KGN55871">
    <property type="protein sequence ID" value="KGN55871"/>
    <property type="gene ID" value="Csa_3G020590"/>
</dbReference>
<sequence length="96" mass="10764">MMKQSLLFSENLTPPKFEVIVINANMSCNGCRQRVSQIVSKMSELAELTIDVTKKQVIVKGNVKCQSKNQENTIHSQMNNCDSLKSPSPHFSNSCF</sequence>
<evidence type="ECO:0000256" key="1">
    <source>
        <dbReference type="ARBA" id="ARBA00022723"/>
    </source>
</evidence>
<dbReference type="Proteomes" id="UP000029981">
    <property type="component" value="Chromosome 3"/>
</dbReference>
<dbReference type="InterPro" id="IPR006121">
    <property type="entry name" value="HMA_dom"/>
</dbReference>
<evidence type="ECO:0000313" key="3">
    <source>
        <dbReference type="EMBL" id="KGN55871.1"/>
    </source>
</evidence>
<evidence type="ECO:0000313" key="4">
    <source>
        <dbReference type="Proteomes" id="UP000029981"/>
    </source>
</evidence>
<keyword evidence="4" id="KW-1185">Reference proteome</keyword>
<dbReference type="Gene3D" id="3.30.70.100">
    <property type="match status" value="1"/>
</dbReference>
<dbReference type="Pfam" id="PF00403">
    <property type="entry name" value="HMA"/>
    <property type="match status" value="1"/>
</dbReference>
<organism evidence="3 4">
    <name type="scientific">Cucumis sativus</name>
    <name type="common">Cucumber</name>
    <dbReference type="NCBI Taxonomy" id="3659"/>
    <lineage>
        <taxon>Eukaryota</taxon>
        <taxon>Viridiplantae</taxon>
        <taxon>Streptophyta</taxon>
        <taxon>Embryophyta</taxon>
        <taxon>Tracheophyta</taxon>
        <taxon>Spermatophyta</taxon>
        <taxon>Magnoliopsida</taxon>
        <taxon>eudicotyledons</taxon>
        <taxon>Gunneridae</taxon>
        <taxon>Pentapetalae</taxon>
        <taxon>rosids</taxon>
        <taxon>fabids</taxon>
        <taxon>Cucurbitales</taxon>
        <taxon>Cucurbitaceae</taxon>
        <taxon>Benincaseae</taxon>
        <taxon>Cucumis</taxon>
    </lineage>
</organism>
<reference evidence="3 4" key="2">
    <citation type="journal article" date="2009" name="PLoS ONE">
        <title>An integrated genetic and cytogenetic map of the cucumber genome.</title>
        <authorList>
            <person name="Ren Y."/>
            <person name="Zhang Z."/>
            <person name="Liu J."/>
            <person name="Staub J.E."/>
            <person name="Han Y."/>
            <person name="Cheng Z."/>
            <person name="Li X."/>
            <person name="Lu J."/>
            <person name="Miao H."/>
            <person name="Kang H."/>
            <person name="Xie B."/>
            <person name="Gu X."/>
            <person name="Wang X."/>
            <person name="Du Y."/>
            <person name="Jin W."/>
            <person name="Huang S."/>
        </authorList>
    </citation>
    <scope>NUCLEOTIDE SEQUENCE [LARGE SCALE GENOMIC DNA]</scope>
    <source>
        <strain evidence="4">cv. 9930</strain>
    </source>
</reference>
<dbReference type="GO" id="GO:0046872">
    <property type="term" value="F:metal ion binding"/>
    <property type="evidence" value="ECO:0007669"/>
    <property type="project" value="UniProtKB-KW"/>
</dbReference>
<dbReference type="PROSITE" id="PS01047">
    <property type="entry name" value="HMA_1"/>
    <property type="match status" value="1"/>
</dbReference>